<feature type="compositionally biased region" description="Basic and acidic residues" evidence="1">
    <location>
        <begin position="249"/>
        <end position="259"/>
    </location>
</feature>
<dbReference type="RefSeq" id="WP_343491919.1">
    <property type="nucleotide sequence ID" value="NZ_JBCPYA010000003.1"/>
</dbReference>
<proteinExistence type="predicted"/>
<organism evidence="2 3">
    <name type="scientific">Burkholderia theae</name>
    <dbReference type="NCBI Taxonomy" id="3143496"/>
    <lineage>
        <taxon>Bacteria</taxon>
        <taxon>Pseudomonadati</taxon>
        <taxon>Pseudomonadota</taxon>
        <taxon>Betaproteobacteria</taxon>
        <taxon>Burkholderiales</taxon>
        <taxon>Burkholderiaceae</taxon>
        <taxon>Burkholderia</taxon>
    </lineage>
</organism>
<reference evidence="2 3" key="1">
    <citation type="submission" date="2024-05" db="EMBL/GenBank/DDBJ databases">
        <title>Burkholderia sp. Nov. a novel bacteria isolated from rhizosphere soil of Camellia sinensis.</title>
        <authorList>
            <person name="Dong Y."/>
        </authorList>
    </citation>
    <scope>NUCLEOTIDE SEQUENCE [LARGE SCALE GENOMIC DNA]</scope>
    <source>
        <strain evidence="2 3">GS2Y</strain>
    </source>
</reference>
<comment type="caution">
    <text evidence="2">The sequence shown here is derived from an EMBL/GenBank/DDBJ whole genome shotgun (WGS) entry which is preliminary data.</text>
</comment>
<feature type="region of interest" description="Disordered" evidence="1">
    <location>
        <begin position="240"/>
        <end position="259"/>
    </location>
</feature>
<dbReference type="Proteomes" id="UP001466933">
    <property type="component" value="Unassembled WGS sequence"/>
</dbReference>
<accession>A0ABU9WEQ9</accession>
<feature type="region of interest" description="Disordered" evidence="1">
    <location>
        <begin position="97"/>
        <end position="116"/>
    </location>
</feature>
<name>A0ABU9WEQ9_9BURK</name>
<evidence type="ECO:0000256" key="1">
    <source>
        <dbReference type="SAM" id="MobiDB-lite"/>
    </source>
</evidence>
<dbReference type="EMBL" id="JBCPYA010000003">
    <property type="protein sequence ID" value="MEN2470453.1"/>
    <property type="molecule type" value="Genomic_DNA"/>
</dbReference>
<evidence type="ECO:0000313" key="2">
    <source>
        <dbReference type="EMBL" id="MEN2470453.1"/>
    </source>
</evidence>
<protein>
    <submittedName>
        <fullName evidence="2">Uncharacterized protein</fullName>
    </submittedName>
</protein>
<sequence>MATRIAETNVRLTAATRATTQTAIELSRRTGGPMQHRIASLDAAEGRHERALDLANRLTEQEAERQGAVHAARAAHEQSQLAAGERLEAFAAGFGTRERADRPGSAARDHSTPPANRAAIPHNTPVLPGHAVQGPARQFHVQDVVLHYIEQDTDSLVTKGGNELLDFVFDLAERLGLDERVLGPLRHELFPWNALARRTAARVELERKLDEAITQKIDSRFHVVVRSAIARHMKEMFYTPSTETALTEQRPDPTRKPRL</sequence>
<gene>
    <name evidence="2" type="ORF">VOI36_11140</name>
</gene>
<evidence type="ECO:0000313" key="3">
    <source>
        <dbReference type="Proteomes" id="UP001466933"/>
    </source>
</evidence>
<feature type="compositionally biased region" description="Basic and acidic residues" evidence="1">
    <location>
        <begin position="97"/>
        <end position="111"/>
    </location>
</feature>
<keyword evidence="3" id="KW-1185">Reference proteome</keyword>